<dbReference type="Gene3D" id="3.80.10.10">
    <property type="entry name" value="Ribonuclease Inhibitor"/>
    <property type="match status" value="1"/>
</dbReference>
<dbReference type="EMBL" id="MJBS01000059">
    <property type="protein sequence ID" value="OHE97340.1"/>
    <property type="molecule type" value="Genomic_DNA"/>
</dbReference>
<gene>
    <name evidence="1" type="ORF">CORC01_07395</name>
</gene>
<dbReference type="GeneID" id="34560542"/>
<keyword evidence="2" id="KW-1185">Reference proteome</keyword>
<sequence length="440" mass="49107">MSHASPSNPTAILWDWDQTDLADVVNEMRRLLSSPTQLTAIRHFRLRGVRAAQDLHASLLAENLTTSEKAAIKSWIRQSNLPSERSAPILQEPEVSLAHATAILLSRLSGLRSLELQTFDRDDDDEWTQSRPPGDPLLSLLSQLLISSSGSGSSFNGIESIKVLVPTTPAEDSGSELDYYVYAENVAPFFYLPQIRSLELHRVEDGGKLIDWPASRPSPTATTLEELVLSKCQFSEKSFDQLLRASPNLKTLRCEFVIDAEYATAWLDLSLLRDSLSTLKASLEELSFVLTLWTSTAIDCGELGPWGIRGSFGSLKDLSRLTRLSISLPVLLGWKTEGSSKLEDVLPDGLQALTITNEMFFWWHYRWDDLDWEDDDPVVPMWASLETKITEYLKSRPQHLKELRLEISTVGEEERAESLKARLVASGGDAGVEVTVVLKP</sequence>
<dbReference type="InterPro" id="IPR032675">
    <property type="entry name" value="LRR_dom_sf"/>
</dbReference>
<protein>
    <recommendedName>
        <fullName evidence="3">F-box domain-containing protein</fullName>
    </recommendedName>
</protein>
<comment type="caution">
    <text evidence="1">The sequence shown here is derived from an EMBL/GenBank/DDBJ whole genome shotgun (WGS) entry which is preliminary data.</text>
</comment>
<dbReference type="Proteomes" id="UP000176998">
    <property type="component" value="Unassembled WGS sequence"/>
</dbReference>
<dbReference type="OrthoDB" id="4191831at2759"/>
<evidence type="ECO:0000313" key="2">
    <source>
        <dbReference type="Proteomes" id="UP000176998"/>
    </source>
</evidence>
<reference evidence="1 2" key="1">
    <citation type="submission" date="2016-09" db="EMBL/GenBank/DDBJ databases">
        <authorList>
            <person name="Capua I."/>
            <person name="De Benedictis P."/>
            <person name="Joannis T."/>
            <person name="Lombin L.H."/>
            <person name="Cattoli G."/>
        </authorList>
    </citation>
    <scope>NUCLEOTIDE SEQUENCE [LARGE SCALE GENOMIC DNA]</scope>
    <source>
        <strain evidence="1 2">IMI 309357</strain>
    </source>
</reference>
<organism evidence="1 2">
    <name type="scientific">Colletotrichum orchidophilum</name>
    <dbReference type="NCBI Taxonomy" id="1209926"/>
    <lineage>
        <taxon>Eukaryota</taxon>
        <taxon>Fungi</taxon>
        <taxon>Dikarya</taxon>
        <taxon>Ascomycota</taxon>
        <taxon>Pezizomycotina</taxon>
        <taxon>Sordariomycetes</taxon>
        <taxon>Hypocreomycetidae</taxon>
        <taxon>Glomerellales</taxon>
        <taxon>Glomerellaceae</taxon>
        <taxon>Colletotrichum</taxon>
    </lineage>
</organism>
<accession>A0A1G4B7B1</accession>
<evidence type="ECO:0000313" key="1">
    <source>
        <dbReference type="EMBL" id="OHE97340.1"/>
    </source>
</evidence>
<dbReference type="SUPFAM" id="SSF52047">
    <property type="entry name" value="RNI-like"/>
    <property type="match status" value="1"/>
</dbReference>
<proteinExistence type="predicted"/>
<dbReference type="AlphaFoldDB" id="A0A1G4B7B1"/>
<name>A0A1G4B7B1_9PEZI</name>
<evidence type="ECO:0008006" key="3">
    <source>
        <dbReference type="Google" id="ProtNLM"/>
    </source>
</evidence>
<dbReference type="RefSeq" id="XP_022474495.1">
    <property type="nucleotide sequence ID" value="XM_022619032.1"/>
</dbReference>